<protein>
    <recommendedName>
        <fullName evidence="3">Phosphohydrolase</fullName>
    </recommendedName>
</protein>
<dbReference type="PANTHER" id="PTHR21174:SF0">
    <property type="entry name" value="HD PHOSPHOHYDROLASE FAMILY PROTEIN-RELATED"/>
    <property type="match status" value="1"/>
</dbReference>
<dbReference type="EMBL" id="JAERQM010000001">
    <property type="protein sequence ID" value="MBU8543011.1"/>
    <property type="molecule type" value="Genomic_DNA"/>
</dbReference>
<comment type="caution">
    <text evidence="1">The sequence shown here is derived from an EMBL/GenBank/DDBJ whole genome shotgun (WGS) entry which is preliminary data.</text>
</comment>
<proteinExistence type="predicted"/>
<sequence>MTPAILADLQHRHAEPHRAWHNWARISAMLGMAEEVSHALADRPAFILAVMFHTAVFDRGVPDCAAQSIALLQRHLGRAMPPHMLARAEALIQAVLRQEPPDTEDPGLRADAALLLDLDNAPLGESAERYADYEAAIRHEFAHLPEERYRMGRIAALQMLLWRSRLYLTDRFYLDREKRARRNIEAMLDRLHGD</sequence>
<evidence type="ECO:0008006" key="3">
    <source>
        <dbReference type="Google" id="ProtNLM"/>
    </source>
</evidence>
<gene>
    <name evidence="1" type="ORF">JJQ90_04805</name>
</gene>
<accession>A0ABS6H679</accession>
<reference evidence="1 2" key="1">
    <citation type="submission" date="2021-01" db="EMBL/GenBank/DDBJ databases">
        <title>Roseomonas sp. nov, a bacterium isolated from an oil production mixture in Yumen Oilfield.</title>
        <authorList>
            <person name="Wu D."/>
        </authorList>
    </citation>
    <scope>NUCLEOTIDE SEQUENCE [LARGE SCALE GENOMIC DNA]</scope>
    <source>
        <strain evidence="1 2">ROY-5-3</strain>
    </source>
</reference>
<dbReference type="Proteomes" id="UP000689967">
    <property type="component" value="Unassembled WGS sequence"/>
</dbReference>
<evidence type="ECO:0000313" key="1">
    <source>
        <dbReference type="EMBL" id="MBU8543011.1"/>
    </source>
</evidence>
<dbReference type="PANTHER" id="PTHR21174">
    <property type="match status" value="1"/>
</dbReference>
<evidence type="ECO:0000313" key="2">
    <source>
        <dbReference type="Proteomes" id="UP000689967"/>
    </source>
</evidence>
<name>A0ABS6H679_9PROT</name>
<dbReference type="RefSeq" id="WP_216873304.1">
    <property type="nucleotide sequence ID" value="NZ_JAERQM010000001.1"/>
</dbReference>
<keyword evidence="2" id="KW-1185">Reference proteome</keyword>
<organism evidence="1 2">
    <name type="scientific">Falsiroseomonas oleicola</name>
    <dbReference type="NCBI Taxonomy" id="2801474"/>
    <lineage>
        <taxon>Bacteria</taxon>
        <taxon>Pseudomonadati</taxon>
        <taxon>Pseudomonadota</taxon>
        <taxon>Alphaproteobacteria</taxon>
        <taxon>Acetobacterales</taxon>
        <taxon>Roseomonadaceae</taxon>
        <taxon>Falsiroseomonas</taxon>
    </lineage>
</organism>
<dbReference type="InterPro" id="IPR009218">
    <property type="entry name" value="HD_phosphohydro"/>
</dbReference>
<dbReference type="PIRSF" id="PIRSF035170">
    <property type="entry name" value="HD_phosphohydro"/>
    <property type="match status" value="1"/>
</dbReference>